<reference evidence="3 4" key="1">
    <citation type="submission" date="2016-10" db="EMBL/GenBank/DDBJ databases">
        <authorList>
            <person name="de Groot N.N."/>
        </authorList>
    </citation>
    <scope>NUCLEOTIDE SEQUENCE [LARGE SCALE GENOMIC DNA]</scope>
    <source>
        <strain evidence="3 4">DSM 10495</strain>
    </source>
</reference>
<dbReference type="Pfam" id="PF03009">
    <property type="entry name" value="GDPD"/>
    <property type="match status" value="1"/>
</dbReference>
<evidence type="ECO:0000259" key="2">
    <source>
        <dbReference type="PROSITE" id="PS51704"/>
    </source>
</evidence>
<sequence>MSPREEAGFGRRRFLQLAMLGATGLLTACSASAVVPPGVTPTPTRTTTTLDELLAQDVFAIAHRGSGDTWPEHTLRAYTEAVAAGAMAVEVSVHMTKDGVLVCHHDTNLSRMTGVDRDIKDLTFEELAVIRNDARAWLGPATPLEPIPAFRDVLDALAHRTVLFIEDKTGEHAKEVLDLMDFYPGSTSHMVWKQTAASGSYKEARRRGYTLWGYFMDDADHQFDRYQDRFDLLGIYHGATDQAMRDLVAFGKPVICWEIHTRAMRRRVLALGVRGLMCSNYPYVTASTALAVKDDFGTGRRATGDLPWILTPKYQPRFDEPSRGLDFAFASAATYVLGSLGPLAAPSYGCTFSLCWPEELPAPDDGAGLALALAQDDPALVSGPAAAAYLAQLSPQGKLTLLLRQGSAGSDRVLASVQTAALKRGEWATLRLEATPSGITLSRDGDPAWKTTAQDGGQQGGYLALVKGYRTPQTVRFRDVAVLATS</sequence>
<name>A0A1H4SC30_9MICC</name>
<dbReference type="EMBL" id="FNSN01000003">
    <property type="protein sequence ID" value="SEC41746.1"/>
    <property type="molecule type" value="Genomic_DNA"/>
</dbReference>
<dbReference type="RefSeq" id="WP_066216837.1">
    <property type="nucleotide sequence ID" value="NZ_FNSN01000003.1"/>
</dbReference>
<dbReference type="Gene3D" id="3.20.20.190">
    <property type="entry name" value="Phosphatidylinositol (PI) phosphodiesterase"/>
    <property type="match status" value="1"/>
</dbReference>
<dbReference type="GO" id="GO:0006629">
    <property type="term" value="P:lipid metabolic process"/>
    <property type="evidence" value="ECO:0007669"/>
    <property type="project" value="InterPro"/>
</dbReference>
<dbReference type="SUPFAM" id="SSF51695">
    <property type="entry name" value="PLC-like phosphodiesterases"/>
    <property type="match status" value="1"/>
</dbReference>
<accession>A0A1H4SC30</accession>
<keyword evidence="1" id="KW-0732">Signal</keyword>
<proteinExistence type="predicted"/>
<gene>
    <name evidence="3" type="ORF">SAMN04489745_2818</name>
</gene>
<dbReference type="PROSITE" id="PS51257">
    <property type="entry name" value="PROKAR_LIPOPROTEIN"/>
    <property type="match status" value="1"/>
</dbReference>
<evidence type="ECO:0000256" key="1">
    <source>
        <dbReference type="SAM" id="SignalP"/>
    </source>
</evidence>
<feature type="signal peptide" evidence="1">
    <location>
        <begin position="1"/>
        <end position="33"/>
    </location>
</feature>
<dbReference type="STRING" id="156980.SAMN04489745_2818"/>
<dbReference type="PROSITE" id="PS51318">
    <property type="entry name" value="TAT"/>
    <property type="match status" value="1"/>
</dbReference>
<keyword evidence="4" id="KW-1185">Reference proteome</keyword>
<dbReference type="PROSITE" id="PS51704">
    <property type="entry name" value="GP_PDE"/>
    <property type="match status" value="1"/>
</dbReference>
<dbReference type="AlphaFoldDB" id="A0A1H4SC30"/>
<evidence type="ECO:0000313" key="3">
    <source>
        <dbReference type="EMBL" id="SEC41746.1"/>
    </source>
</evidence>
<dbReference type="InterPro" id="IPR006311">
    <property type="entry name" value="TAT_signal"/>
</dbReference>
<dbReference type="Gene3D" id="2.60.120.560">
    <property type="entry name" value="Exo-inulinase, domain 1"/>
    <property type="match status" value="1"/>
</dbReference>
<feature type="domain" description="GP-PDE" evidence="2">
    <location>
        <begin position="58"/>
        <end position="289"/>
    </location>
</feature>
<dbReference type="GO" id="GO:0008081">
    <property type="term" value="F:phosphoric diester hydrolase activity"/>
    <property type="evidence" value="ECO:0007669"/>
    <property type="project" value="InterPro"/>
</dbReference>
<protein>
    <submittedName>
        <fullName evidence="3">Glycerophosphoryl diester phosphodiesterase</fullName>
    </submittedName>
</protein>
<evidence type="ECO:0000313" key="4">
    <source>
        <dbReference type="Proteomes" id="UP000182652"/>
    </source>
</evidence>
<dbReference type="InterPro" id="IPR017946">
    <property type="entry name" value="PLC-like_Pdiesterase_TIM-brl"/>
</dbReference>
<dbReference type="PANTHER" id="PTHR46211:SF14">
    <property type="entry name" value="GLYCEROPHOSPHODIESTER PHOSPHODIESTERASE"/>
    <property type="match status" value="1"/>
</dbReference>
<dbReference type="PANTHER" id="PTHR46211">
    <property type="entry name" value="GLYCEROPHOSPHORYL DIESTER PHOSPHODIESTERASE"/>
    <property type="match status" value="1"/>
</dbReference>
<dbReference type="InterPro" id="IPR030395">
    <property type="entry name" value="GP_PDE_dom"/>
</dbReference>
<feature type="chain" id="PRO_5010187182" evidence="1">
    <location>
        <begin position="34"/>
        <end position="486"/>
    </location>
</feature>
<dbReference type="Proteomes" id="UP000182652">
    <property type="component" value="Unassembled WGS sequence"/>
</dbReference>
<organism evidence="3 4">
    <name type="scientific">Arthrobacter woluwensis</name>
    <dbReference type="NCBI Taxonomy" id="156980"/>
    <lineage>
        <taxon>Bacteria</taxon>
        <taxon>Bacillati</taxon>
        <taxon>Actinomycetota</taxon>
        <taxon>Actinomycetes</taxon>
        <taxon>Micrococcales</taxon>
        <taxon>Micrococcaceae</taxon>
        <taxon>Arthrobacter</taxon>
    </lineage>
</organism>